<keyword evidence="2" id="KW-1185">Reference proteome</keyword>
<protein>
    <submittedName>
        <fullName evidence="1">Uncharacterized protein</fullName>
    </submittedName>
</protein>
<accession>A0AAV7HCZ3</accession>
<dbReference type="AlphaFoldDB" id="A0AAV7HCZ3"/>
<reference evidence="1 2" key="1">
    <citation type="journal article" date="2021" name="Hortic Res">
        <title>Chromosome-scale assembly of the Dendrobium chrysotoxum genome enhances the understanding of orchid evolution.</title>
        <authorList>
            <person name="Zhang Y."/>
            <person name="Zhang G.Q."/>
            <person name="Zhang D."/>
            <person name="Liu X.D."/>
            <person name="Xu X.Y."/>
            <person name="Sun W.H."/>
            <person name="Yu X."/>
            <person name="Zhu X."/>
            <person name="Wang Z.W."/>
            <person name="Zhao X."/>
            <person name="Zhong W.Y."/>
            <person name="Chen H."/>
            <person name="Yin W.L."/>
            <person name="Huang T."/>
            <person name="Niu S.C."/>
            <person name="Liu Z.J."/>
        </authorList>
    </citation>
    <scope>NUCLEOTIDE SEQUENCE [LARGE SCALE GENOMIC DNA]</scope>
    <source>
        <strain evidence="1">Lindl</strain>
    </source>
</reference>
<name>A0AAV7HCZ3_DENCH</name>
<evidence type="ECO:0000313" key="2">
    <source>
        <dbReference type="Proteomes" id="UP000775213"/>
    </source>
</evidence>
<dbReference type="EMBL" id="JAGFBR010000006">
    <property type="protein sequence ID" value="KAH0466000.1"/>
    <property type="molecule type" value="Genomic_DNA"/>
</dbReference>
<evidence type="ECO:0000313" key="1">
    <source>
        <dbReference type="EMBL" id="KAH0466000.1"/>
    </source>
</evidence>
<organism evidence="1 2">
    <name type="scientific">Dendrobium chrysotoxum</name>
    <name type="common">Orchid</name>
    <dbReference type="NCBI Taxonomy" id="161865"/>
    <lineage>
        <taxon>Eukaryota</taxon>
        <taxon>Viridiplantae</taxon>
        <taxon>Streptophyta</taxon>
        <taxon>Embryophyta</taxon>
        <taxon>Tracheophyta</taxon>
        <taxon>Spermatophyta</taxon>
        <taxon>Magnoliopsida</taxon>
        <taxon>Liliopsida</taxon>
        <taxon>Asparagales</taxon>
        <taxon>Orchidaceae</taxon>
        <taxon>Epidendroideae</taxon>
        <taxon>Malaxideae</taxon>
        <taxon>Dendrobiinae</taxon>
        <taxon>Dendrobium</taxon>
    </lineage>
</organism>
<proteinExistence type="predicted"/>
<gene>
    <name evidence="1" type="ORF">IEQ34_006103</name>
</gene>
<sequence>MQGFLIFTVNNFNISLTQIHSLIGPLQSVTHLRYMFSHIPLIYIFKNNRLETSQNDVRF</sequence>
<dbReference type="Proteomes" id="UP000775213">
    <property type="component" value="Unassembled WGS sequence"/>
</dbReference>
<comment type="caution">
    <text evidence="1">The sequence shown here is derived from an EMBL/GenBank/DDBJ whole genome shotgun (WGS) entry which is preliminary data.</text>
</comment>